<dbReference type="AlphaFoldDB" id="A0A8H1L1E4"/>
<protein>
    <submittedName>
        <fullName evidence="1">Uncharacterized protein</fullName>
    </submittedName>
</protein>
<dbReference type="GeneID" id="75181730"/>
<sequence length="95" mass="10659">MVDSVVAYAWEHAEASGTAPEDVTKQFLTTLLGEDLMEIGDLAEEGFRPWDLPPLEAVDRCLADLESYDWEPRGALSWLSITEKGRRHLRELAGN</sequence>
<gene>
    <name evidence="1" type="ORF">D8771_32265</name>
</gene>
<proteinExistence type="predicted"/>
<accession>A0A8H1L1E4</accession>
<dbReference type="Proteomes" id="UP000298111">
    <property type="component" value="Unassembled WGS sequence"/>
</dbReference>
<name>A0A8H1L1E4_9ACTN</name>
<reference evidence="1 2" key="1">
    <citation type="submission" date="2018-10" db="EMBL/GenBank/DDBJ databases">
        <title>Isolation of pseudouridimycin from Streptomyces albus DSM 40763.</title>
        <authorList>
            <person name="Rosenqvist P."/>
            <person name="Metsae-Ketelae M."/>
            <person name="Virta P."/>
        </authorList>
    </citation>
    <scope>NUCLEOTIDE SEQUENCE [LARGE SCALE GENOMIC DNA]</scope>
    <source>
        <strain evidence="1 2">DSM 40763</strain>
    </source>
</reference>
<dbReference type="EMBL" id="RCIY01000114">
    <property type="protein sequence ID" value="TGG75677.1"/>
    <property type="molecule type" value="Genomic_DNA"/>
</dbReference>
<comment type="caution">
    <text evidence="1">The sequence shown here is derived from an EMBL/GenBank/DDBJ whole genome shotgun (WGS) entry which is preliminary data.</text>
</comment>
<evidence type="ECO:0000313" key="1">
    <source>
        <dbReference type="EMBL" id="TGG75677.1"/>
    </source>
</evidence>
<organism evidence="1 2">
    <name type="scientific">Streptomyces albus</name>
    <dbReference type="NCBI Taxonomy" id="1888"/>
    <lineage>
        <taxon>Bacteria</taxon>
        <taxon>Bacillati</taxon>
        <taxon>Actinomycetota</taxon>
        <taxon>Actinomycetes</taxon>
        <taxon>Kitasatosporales</taxon>
        <taxon>Streptomycetaceae</taxon>
        <taxon>Streptomyces</taxon>
    </lineage>
</organism>
<dbReference type="RefSeq" id="WP_135567776.1">
    <property type="nucleotide sequence ID" value="NZ_CP103060.1"/>
</dbReference>
<evidence type="ECO:0000313" key="2">
    <source>
        <dbReference type="Proteomes" id="UP000298111"/>
    </source>
</evidence>